<evidence type="ECO:0000313" key="2">
    <source>
        <dbReference type="Proteomes" id="UP000000311"/>
    </source>
</evidence>
<organism evidence="2">
    <name type="scientific">Camponotus floridanus</name>
    <name type="common">Florida carpenter ant</name>
    <dbReference type="NCBI Taxonomy" id="104421"/>
    <lineage>
        <taxon>Eukaryota</taxon>
        <taxon>Metazoa</taxon>
        <taxon>Ecdysozoa</taxon>
        <taxon>Arthropoda</taxon>
        <taxon>Hexapoda</taxon>
        <taxon>Insecta</taxon>
        <taxon>Pterygota</taxon>
        <taxon>Neoptera</taxon>
        <taxon>Endopterygota</taxon>
        <taxon>Hymenoptera</taxon>
        <taxon>Apocrita</taxon>
        <taxon>Aculeata</taxon>
        <taxon>Formicoidea</taxon>
        <taxon>Formicidae</taxon>
        <taxon>Formicinae</taxon>
        <taxon>Camponotus</taxon>
    </lineage>
</organism>
<dbReference type="InParanoid" id="E2AQ23"/>
<dbReference type="AlphaFoldDB" id="E2AQ23"/>
<evidence type="ECO:0000313" key="1">
    <source>
        <dbReference type="EMBL" id="EFN64466.1"/>
    </source>
</evidence>
<dbReference type="EMBL" id="GL441651">
    <property type="protein sequence ID" value="EFN64466.1"/>
    <property type="molecule type" value="Genomic_DNA"/>
</dbReference>
<proteinExistence type="predicted"/>
<sequence length="197" mass="22008">MAESENGVESVQPKLEYYMLTTQQFSQLIALNAPIDMIVMVATGTTVLMAASEENLSSKTENTTTRLVNQNICLQGGELQHYDQKNIESLIKEDVTTCSSNIIKKKQCSLTAEKNNKIISKIESKENKNKNCAICKTTQIRETKTSRLRAASIMLSNEMDVTLSKKRGSEAPGSQRCNSSTKQIFVMKYFLKIPKIV</sequence>
<gene>
    <name evidence="1" type="ORF">EAG_06515</name>
</gene>
<keyword evidence="2" id="KW-1185">Reference proteome</keyword>
<accession>E2AQ23</accession>
<dbReference type="OrthoDB" id="28894at2759"/>
<dbReference type="Proteomes" id="UP000000311">
    <property type="component" value="Unassembled WGS sequence"/>
</dbReference>
<name>E2AQ23_CAMFO</name>
<reference evidence="1 2" key="1">
    <citation type="journal article" date="2010" name="Science">
        <title>Genomic comparison of the ants Camponotus floridanus and Harpegnathos saltator.</title>
        <authorList>
            <person name="Bonasio R."/>
            <person name="Zhang G."/>
            <person name="Ye C."/>
            <person name="Mutti N.S."/>
            <person name="Fang X."/>
            <person name="Qin N."/>
            <person name="Donahue G."/>
            <person name="Yang P."/>
            <person name="Li Q."/>
            <person name="Li C."/>
            <person name="Zhang P."/>
            <person name="Huang Z."/>
            <person name="Berger S.L."/>
            <person name="Reinberg D."/>
            <person name="Wang J."/>
            <person name="Liebig J."/>
        </authorList>
    </citation>
    <scope>NUCLEOTIDE SEQUENCE [LARGE SCALE GENOMIC DNA]</scope>
    <source>
        <strain evidence="2">C129</strain>
    </source>
</reference>
<protein>
    <submittedName>
        <fullName evidence="1">Uncharacterized protein</fullName>
    </submittedName>
</protein>